<dbReference type="InterPro" id="IPR036890">
    <property type="entry name" value="HATPase_C_sf"/>
</dbReference>
<dbReference type="InterPro" id="IPR011006">
    <property type="entry name" value="CheY-like_superfamily"/>
</dbReference>
<evidence type="ECO:0000256" key="4">
    <source>
        <dbReference type="SAM" id="Coils"/>
    </source>
</evidence>
<dbReference type="PANTHER" id="PTHR45339:SF1">
    <property type="entry name" value="HYBRID SIGNAL TRANSDUCTION HISTIDINE KINASE J"/>
    <property type="match status" value="1"/>
</dbReference>
<dbReference type="AlphaFoldDB" id="A0A9U5CS28"/>
<keyword evidence="6" id="KW-1185">Reference proteome</keyword>
<feature type="modified residue" description="4-aspartylphosphate" evidence="3">
    <location>
        <position position="362"/>
    </location>
</feature>
<dbReference type="RefSeq" id="WP_028310468.1">
    <property type="nucleotide sequence ID" value="NZ_AXWS01000007.1"/>
</dbReference>
<evidence type="ECO:0000313" key="6">
    <source>
        <dbReference type="Proteomes" id="UP000675920"/>
    </source>
</evidence>
<keyword evidence="2" id="KW-0902">Two-component regulatory system</keyword>
<feature type="coiled-coil region" evidence="4">
    <location>
        <begin position="30"/>
        <end position="57"/>
    </location>
</feature>
<dbReference type="Pfam" id="PF00072">
    <property type="entry name" value="Response_reg"/>
    <property type="match status" value="1"/>
</dbReference>
<organism evidence="6 7">
    <name type="scientific">Derxia gummosa DSM 723</name>
    <dbReference type="NCBI Taxonomy" id="1121388"/>
    <lineage>
        <taxon>Bacteria</taxon>
        <taxon>Pseudomonadati</taxon>
        <taxon>Pseudomonadota</taxon>
        <taxon>Betaproteobacteria</taxon>
        <taxon>Burkholderiales</taxon>
        <taxon>Alcaligenaceae</taxon>
        <taxon>Derxia</taxon>
    </lineage>
</organism>
<dbReference type="GO" id="GO:0004673">
    <property type="term" value="F:protein histidine kinase activity"/>
    <property type="evidence" value="ECO:0007669"/>
    <property type="project" value="UniProtKB-EC"/>
</dbReference>
<dbReference type="Gene3D" id="3.40.50.2300">
    <property type="match status" value="1"/>
</dbReference>
<evidence type="ECO:0000256" key="2">
    <source>
        <dbReference type="ARBA" id="ARBA00023012"/>
    </source>
</evidence>
<protein>
    <submittedName>
        <fullName evidence="7">Response regulator</fullName>
    </submittedName>
</protein>
<reference evidence="7" key="2">
    <citation type="journal article" date="2006" name="J. Bacteriol.">
        <title>Structural classification of bacterial response regulators: diversity of output domains and domain combinations.</title>
        <authorList>
            <person name="Galperin M.Y."/>
        </authorList>
    </citation>
    <scope>NUCLEOTIDE SEQUENCE</scope>
</reference>
<name>A0A9U5CS28_9BURK</name>
<feature type="domain" description="Response regulatory" evidence="5">
    <location>
        <begin position="313"/>
        <end position="429"/>
    </location>
</feature>
<dbReference type="PROSITE" id="PS50110">
    <property type="entry name" value="RESPONSE_REGULATORY"/>
    <property type="match status" value="1"/>
</dbReference>
<sequence length="431" mass="45943">MPLSLSLALLGTGLAVPVLAGIATHQWLSRRRLARELAVLREQLARNRLELDRARTLARQESDLLDGIVAELRPAGTALARVADALAQENTGAQRQRLLDTLRRSARGIDGTLTTLADRALLQAGQLRLASGPVDLPVLLHELVNARRGAAGAGGIAPRLVVAAFSNQCVLADRERLAQLISLLIDAALAQADARGVTVTLTETVLAPRRIAVRLDLLSHALVRPEQAESLLLLPTLDPVPSALGSQGLALANARQLARLMGGRLGVTLGAQSLQLGLELEAPVADIAEVATVPQPRDDDSAPVPPRVAGMRRVLLVEDNRITQFVTVDSLARMGFEVATAGDGAEALELLGRLDVDLVLTDCDMPGIDGPELARRLRADPRHARLPIIAVTVDDSERMRADCRAAGMDGFLAKPIEPHKLQQLFDSIGGR</sequence>
<proteinExistence type="predicted"/>
<dbReference type="CDD" id="cd17546">
    <property type="entry name" value="REC_hyHK_CKI1_RcsC-like"/>
    <property type="match status" value="1"/>
</dbReference>
<reference evidence="7" key="1">
    <citation type="journal article" date="2000" name="Annu. Rev. Biochem.">
        <title>Two-component signal transduction.</title>
        <authorList>
            <person name="Stock A.M."/>
            <person name="Robinson V.L."/>
            <person name="Goudreau P.N."/>
        </authorList>
    </citation>
    <scope>NUCLEOTIDE SEQUENCE</scope>
</reference>
<dbReference type="Proteomes" id="UP000675920">
    <property type="component" value="Unplaced"/>
</dbReference>
<dbReference type="InterPro" id="IPR001789">
    <property type="entry name" value="Sig_transdc_resp-reg_receiver"/>
</dbReference>
<dbReference type="GO" id="GO:0000160">
    <property type="term" value="P:phosphorelay signal transduction system"/>
    <property type="evidence" value="ECO:0007669"/>
    <property type="project" value="UniProtKB-KW"/>
</dbReference>
<reference evidence="7" key="5">
    <citation type="submission" date="2025-08" db="UniProtKB">
        <authorList>
            <consortium name="RefSeq"/>
        </authorList>
    </citation>
    <scope>IDENTIFICATION</scope>
</reference>
<dbReference type="PANTHER" id="PTHR45339">
    <property type="entry name" value="HYBRID SIGNAL TRANSDUCTION HISTIDINE KINASE J"/>
    <property type="match status" value="1"/>
</dbReference>
<dbReference type="Gene3D" id="3.30.565.10">
    <property type="entry name" value="Histidine kinase-like ATPase, C-terminal domain"/>
    <property type="match status" value="1"/>
</dbReference>
<dbReference type="SMART" id="SM00448">
    <property type="entry name" value="REC"/>
    <property type="match status" value="1"/>
</dbReference>
<evidence type="ECO:0000256" key="3">
    <source>
        <dbReference type="PROSITE-ProRule" id="PRU00169"/>
    </source>
</evidence>
<reference evidence="7" key="3">
    <citation type="journal article" date="2010" name="Curr. Opin. Microbiol.">
        <title>Diversity of structure and function of response regulator output domains.</title>
        <authorList>
            <person name="Galperin M.Y."/>
        </authorList>
    </citation>
    <scope>NUCLEOTIDE SEQUENCE</scope>
</reference>
<evidence type="ECO:0000259" key="5">
    <source>
        <dbReference type="PROSITE" id="PS50110"/>
    </source>
</evidence>
<keyword evidence="4" id="KW-0175">Coiled coil</keyword>
<evidence type="ECO:0000256" key="1">
    <source>
        <dbReference type="ARBA" id="ARBA00022553"/>
    </source>
</evidence>
<dbReference type="SUPFAM" id="SSF55874">
    <property type="entry name" value="ATPase domain of HSP90 chaperone/DNA topoisomerase II/histidine kinase"/>
    <property type="match status" value="1"/>
</dbReference>
<accession>A0A9U5CS28</accession>
<keyword evidence="1 3" id="KW-0597">Phosphoprotein</keyword>
<dbReference type="SUPFAM" id="SSF52172">
    <property type="entry name" value="CheY-like"/>
    <property type="match status" value="1"/>
</dbReference>
<evidence type="ECO:0000313" key="7">
    <source>
        <dbReference type="RefSeq" id="WP_028310468.1"/>
    </source>
</evidence>
<reference evidence="7" key="4">
    <citation type="journal article" date="2019" name="Annu. Rev. Microbiol.">
        <title>Structural Basis of Response Regulator Function.</title>
        <authorList>
            <person name="Gao R."/>
            <person name="Bouillet S."/>
            <person name="Stock A.M."/>
        </authorList>
    </citation>
    <scope>NUCLEOTIDE SEQUENCE</scope>
</reference>